<reference evidence="3" key="1">
    <citation type="journal article" date="2019" name="Int. J. Syst. Evol. Microbiol.">
        <title>The Global Catalogue of Microorganisms (GCM) 10K type strain sequencing project: providing services to taxonomists for standard genome sequencing and annotation.</title>
        <authorList>
            <consortium name="The Broad Institute Genomics Platform"/>
            <consortium name="The Broad Institute Genome Sequencing Center for Infectious Disease"/>
            <person name="Wu L."/>
            <person name="Ma J."/>
        </authorList>
    </citation>
    <scope>NUCLEOTIDE SEQUENCE [LARGE SCALE GENOMIC DNA]</scope>
    <source>
        <strain evidence="3">CGMCC 1.16855</strain>
    </source>
</reference>
<dbReference type="EMBL" id="JBHRSB010000016">
    <property type="protein sequence ID" value="MFC3003840.1"/>
    <property type="molecule type" value="Genomic_DNA"/>
</dbReference>
<dbReference type="InterPro" id="IPR050678">
    <property type="entry name" value="DNA_Partitioning_ATPase"/>
</dbReference>
<gene>
    <name evidence="2" type="ORF">ACFOD3_28355</name>
</gene>
<dbReference type="RefSeq" id="WP_216840281.1">
    <property type="nucleotide sequence ID" value="NZ_JAFNJS010000016.1"/>
</dbReference>
<dbReference type="CDD" id="cd02042">
    <property type="entry name" value="ParAB_family"/>
    <property type="match status" value="1"/>
</dbReference>
<dbReference type="Proteomes" id="UP001595420">
    <property type="component" value="Unassembled WGS sequence"/>
</dbReference>
<dbReference type="PANTHER" id="PTHR13696:SF99">
    <property type="entry name" value="COBYRINIC ACID AC-DIAMIDE SYNTHASE"/>
    <property type="match status" value="1"/>
</dbReference>
<evidence type="ECO:0000313" key="3">
    <source>
        <dbReference type="Proteomes" id="UP001595420"/>
    </source>
</evidence>
<name>A0ABV7C6L0_9PROT</name>
<comment type="caution">
    <text evidence="2">The sequence shown here is derived from an EMBL/GenBank/DDBJ whole genome shotgun (WGS) entry which is preliminary data.</text>
</comment>
<dbReference type="InterPro" id="IPR025669">
    <property type="entry name" value="AAA_dom"/>
</dbReference>
<proteinExistence type="predicted"/>
<keyword evidence="3" id="KW-1185">Reference proteome</keyword>
<dbReference type="PANTHER" id="PTHR13696">
    <property type="entry name" value="P-LOOP CONTAINING NUCLEOSIDE TRIPHOSPHATE HYDROLASE"/>
    <property type="match status" value="1"/>
</dbReference>
<dbReference type="Pfam" id="PF13614">
    <property type="entry name" value="AAA_31"/>
    <property type="match status" value="1"/>
</dbReference>
<feature type="domain" description="AAA" evidence="1">
    <location>
        <begin position="1"/>
        <end position="163"/>
    </location>
</feature>
<evidence type="ECO:0000313" key="2">
    <source>
        <dbReference type="EMBL" id="MFC3003840.1"/>
    </source>
</evidence>
<protein>
    <submittedName>
        <fullName evidence="2">ParA family protein</fullName>
    </submittedName>
</protein>
<accession>A0ABV7C6L0</accession>
<sequence length="250" mass="27297">MKTLVVMNEKGGVGKTNIVAHAAWYFAERYRTLVIDLDQQANLSYTLQAYGCPVESVQLFGEATAVRPRDGGGGTLTRSTRALMEVERAPESVIGVFRDSIRANDSAYDICVIDTPPALGMRTFAGLLAADAVLAPIGVNDYSLAGITELMRAIKGVATHYNRKEPHFLGLLPSLVDRKSKRERELFEQLAGQLGKILFPGIVAKRDAYARAGSEGIPVWRMKGQAGREAAEEIRAIFSRIETSMELTHG</sequence>
<organism evidence="2 3">
    <name type="scientific">Falsiroseomonas tokyonensis</name>
    <dbReference type="NCBI Taxonomy" id="430521"/>
    <lineage>
        <taxon>Bacteria</taxon>
        <taxon>Pseudomonadati</taxon>
        <taxon>Pseudomonadota</taxon>
        <taxon>Alphaproteobacteria</taxon>
        <taxon>Acetobacterales</taxon>
        <taxon>Roseomonadaceae</taxon>
        <taxon>Falsiroseomonas</taxon>
    </lineage>
</organism>
<evidence type="ECO:0000259" key="1">
    <source>
        <dbReference type="Pfam" id="PF13614"/>
    </source>
</evidence>